<sequence length="68" mass="7802">MLLLLSLLLPLSISVIITACAYNIFIRKKTIQNHYTPFDYIAGQTSKEFHEEKKEQEARDDDESGEGK</sequence>
<dbReference type="Pfam" id="PF13131">
    <property type="entry name" value="DUF3951"/>
    <property type="match status" value="1"/>
</dbReference>
<dbReference type="Proteomes" id="UP000324326">
    <property type="component" value="Unassembled WGS sequence"/>
</dbReference>
<organism evidence="2 3">
    <name type="scientific">Bacillus swezeyi</name>
    <dbReference type="NCBI Taxonomy" id="1925020"/>
    <lineage>
        <taxon>Bacteria</taxon>
        <taxon>Bacillati</taxon>
        <taxon>Bacillota</taxon>
        <taxon>Bacilli</taxon>
        <taxon>Bacillales</taxon>
        <taxon>Bacillaceae</taxon>
        <taxon>Bacillus</taxon>
    </lineage>
</organism>
<dbReference type="InterPro" id="IPR025028">
    <property type="entry name" value="DUF3951"/>
</dbReference>
<evidence type="ECO:0000313" key="2">
    <source>
        <dbReference type="EMBL" id="KAA6447686.1"/>
    </source>
</evidence>
<proteinExistence type="predicted"/>
<reference evidence="2 3" key="1">
    <citation type="submission" date="2018-08" db="EMBL/GenBank/DDBJ databases">
        <title>Bacillus phenotypic plasticity.</title>
        <authorList>
            <person name="Hurtado E."/>
        </authorList>
    </citation>
    <scope>NUCLEOTIDE SEQUENCE [LARGE SCALE GENOMIC DNA]</scope>
    <source>
        <strain evidence="2 3">427</strain>
    </source>
</reference>
<dbReference type="RefSeq" id="WP_148958410.1">
    <property type="nucleotide sequence ID" value="NZ_JAYLVX010000018.1"/>
</dbReference>
<dbReference type="AlphaFoldDB" id="A0A5M8RLA2"/>
<feature type="compositionally biased region" description="Basic and acidic residues" evidence="1">
    <location>
        <begin position="48"/>
        <end position="57"/>
    </location>
</feature>
<name>A0A5M8RLA2_9BACI</name>
<protein>
    <submittedName>
        <fullName evidence="2">DUF3951 domain-containing protein</fullName>
    </submittedName>
</protein>
<comment type="caution">
    <text evidence="2">The sequence shown here is derived from an EMBL/GenBank/DDBJ whole genome shotgun (WGS) entry which is preliminary data.</text>
</comment>
<feature type="region of interest" description="Disordered" evidence="1">
    <location>
        <begin position="48"/>
        <end position="68"/>
    </location>
</feature>
<feature type="compositionally biased region" description="Acidic residues" evidence="1">
    <location>
        <begin position="58"/>
        <end position="68"/>
    </location>
</feature>
<gene>
    <name evidence="2" type="ORF">DX927_20720</name>
</gene>
<accession>A0A5M8RLA2</accession>
<evidence type="ECO:0000256" key="1">
    <source>
        <dbReference type="SAM" id="MobiDB-lite"/>
    </source>
</evidence>
<dbReference type="EMBL" id="QSND01000005">
    <property type="protein sequence ID" value="KAA6447686.1"/>
    <property type="molecule type" value="Genomic_DNA"/>
</dbReference>
<evidence type="ECO:0000313" key="3">
    <source>
        <dbReference type="Proteomes" id="UP000324326"/>
    </source>
</evidence>